<keyword evidence="2" id="KW-1185">Reference proteome</keyword>
<comment type="caution">
    <text evidence="1">The sequence shown here is derived from an EMBL/GenBank/DDBJ whole genome shotgun (WGS) entry which is preliminary data.</text>
</comment>
<name>A0A835JSL2_9ROSI</name>
<dbReference type="EMBL" id="JADGMS010000010">
    <property type="protein sequence ID" value="KAF9673854.1"/>
    <property type="molecule type" value="Genomic_DNA"/>
</dbReference>
<sequence>MNHSPAWRKGEGRLSPRFRVIMFFLHRKLTSVRLPPEEAGESKRWQNQKRICGEECQTWEIKKDMLENLE</sequence>
<protein>
    <submittedName>
        <fullName evidence="1">Uncharacterized protein</fullName>
    </submittedName>
</protein>
<proteinExistence type="predicted"/>
<dbReference type="AlphaFoldDB" id="A0A835JSL2"/>
<evidence type="ECO:0000313" key="2">
    <source>
        <dbReference type="Proteomes" id="UP000657918"/>
    </source>
</evidence>
<dbReference type="Proteomes" id="UP000657918">
    <property type="component" value="Unassembled WGS sequence"/>
</dbReference>
<evidence type="ECO:0000313" key="1">
    <source>
        <dbReference type="EMBL" id="KAF9673854.1"/>
    </source>
</evidence>
<organism evidence="1 2">
    <name type="scientific">Salix dunnii</name>
    <dbReference type="NCBI Taxonomy" id="1413687"/>
    <lineage>
        <taxon>Eukaryota</taxon>
        <taxon>Viridiplantae</taxon>
        <taxon>Streptophyta</taxon>
        <taxon>Embryophyta</taxon>
        <taxon>Tracheophyta</taxon>
        <taxon>Spermatophyta</taxon>
        <taxon>Magnoliopsida</taxon>
        <taxon>eudicotyledons</taxon>
        <taxon>Gunneridae</taxon>
        <taxon>Pentapetalae</taxon>
        <taxon>rosids</taxon>
        <taxon>fabids</taxon>
        <taxon>Malpighiales</taxon>
        <taxon>Salicaceae</taxon>
        <taxon>Saliceae</taxon>
        <taxon>Salix</taxon>
    </lineage>
</organism>
<accession>A0A835JSL2</accession>
<gene>
    <name evidence="1" type="ORF">SADUNF_Sadunf10G0067100</name>
</gene>
<reference evidence="1 2" key="1">
    <citation type="submission" date="2020-10" db="EMBL/GenBank/DDBJ databases">
        <title>Plant Genome Project.</title>
        <authorList>
            <person name="Zhang R.-G."/>
        </authorList>
    </citation>
    <scope>NUCLEOTIDE SEQUENCE [LARGE SCALE GENOMIC DNA]</scope>
    <source>
        <strain evidence="1">FAFU-HL-1</strain>
        <tissue evidence="1">Leaf</tissue>
    </source>
</reference>